<keyword evidence="2" id="KW-1185">Reference proteome</keyword>
<reference evidence="2" key="2">
    <citation type="journal article" date="2011" name="Proc. Natl. Acad. Sci. U.S.A.">
        <title>Obligate biotrophy features unraveled by the genomic analysis of rust fungi.</title>
        <authorList>
            <person name="Duplessis S."/>
            <person name="Cuomo C.A."/>
            <person name="Lin Y.-C."/>
            <person name="Aerts A."/>
            <person name="Tisserant E."/>
            <person name="Veneault-Fourrey C."/>
            <person name="Joly D.L."/>
            <person name="Hacquard S."/>
            <person name="Amselem J."/>
            <person name="Cantarel B.L."/>
            <person name="Chiu R."/>
            <person name="Coutinho P.M."/>
            <person name="Feau N."/>
            <person name="Field M."/>
            <person name="Frey P."/>
            <person name="Gelhaye E."/>
            <person name="Goldberg J."/>
            <person name="Grabherr M.G."/>
            <person name="Kodira C.D."/>
            <person name="Kohler A."/>
            <person name="Kuees U."/>
            <person name="Lindquist E.A."/>
            <person name="Lucas S.M."/>
            <person name="Mago R."/>
            <person name="Mauceli E."/>
            <person name="Morin E."/>
            <person name="Murat C."/>
            <person name="Pangilinan J.L."/>
            <person name="Park R."/>
            <person name="Pearson M."/>
            <person name="Quesneville H."/>
            <person name="Rouhier N."/>
            <person name="Sakthikumar S."/>
            <person name="Salamov A.A."/>
            <person name="Schmutz J."/>
            <person name="Selles B."/>
            <person name="Shapiro H."/>
            <person name="Tanguay P."/>
            <person name="Tuskan G.A."/>
            <person name="Henrissat B."/>
            <person name="Van de Peer Y."/>
            <person name="Rouze P."/>
            <person name="Ellis J.G."/>
            <person name="Dodds P.N."/>
            <person name="Schein J.E."/>
            <person name="Zhong S."/>
            <person name="Hamelin R.C."/>
            <person name="Grigoriev I.V."/>
            <person name="Szabo L.J."/>
            <person name="Martin F."/>
        </authorList>
    </citation>
    <scope>NUCLEOTIDE SEQUENCE [LARGE SCALE GENOMIC DNA]</scope>
    <source>
        <strain evidence="2">CRL 75-36-700-3 / race SCCL</strain>
    </source>
</reference>
<dbReference type="VEuPathDB" id="FungiDB:PGTG_04853"/>
<evidence type="ECO:0000313" key="2">
    <source>
        <dbReference type="Proteomes" id="UP000008783"/>
    </source>
</evidence>
<dbReference type="RefSeq" id="XP_003323316.2">
    <property type="nucleotide sequence ID" value="XM_003323268.2"/>
</dbReference>
<reference key="1">
    <citation type="submission" date="2007-01" db="EMBL/GenBank/DDBJ databases">
        <title>The Genome Sequence of Puccinia graminis f. sp. tritici Strain CRL 75-36-700-3.</title>
        <authorList>
            <consortium name="The Broad Institute Genome Sequencing Platform"/>
            <person name="Birren B."/>
            <person name="Lander E."/>
            <person name="Galagan J."/>
            <person name="Nusbaum C."/>
            <person name="Devon K."/>
            <person name="Cuomo C."/>
            <person name="Jaffe D."/>
            <person name="Butler J."/>
            <person name="Alvarez P."/>
            <person name="Gnerre S."/>
            <person name="Grabherr M."/>
            <person name="Mauceli E."/>
            <person name="Brockman W."/>
            <person name="Young S."/>
            <person name="LaButti K."/>
            <person name="Sykes S."/>
            <person name="DeCaprio D."/>
            <person name="Crawford M."/>
            <person name="Koehrsen M."/>
            <person name="Engels R."/>
            <person name="Montgomery P."/>
            <person name="Pearson M."/>
            <person name="Howarth C."/>
            <person name="Larson L."/>
            <person name="White J."/>
            <person name="Zeng Q."/>
            <person name="Kodira C."/>
            <person name="Yandava C."/>
            <person name="Alvarado L."/>
            <person name="O'Leary S."/>
            <person name="Szabo L."/>
            <person name="Dean R."/>
            <person name="Schein J."/>
        </authorList>
    </citation>
    <scope>NUCLEOTIDE SEQUENCE</scope>
    <source>
        <strain>CRL 75-36-700-3</strain>
    </source>
</reference>
<dbReference type="AlphaFoldDB" id="E3K340"/>
<accession>E3K340</accession>
<dbReference type="GeneID" id="10537003"/>
<dbReference type="KEGG" id="pgr:PGTG_04853"/>
<evidence type="ECO:0000313" key="1">
    <source>
        <dbReference type="EMBL" id="EFP78897.2"/>
    </source>
</evidence>
<dbReference type="Proteomes" id="UP000008783">
    <property type="component" value="Unassembled WGS sequence"/>
</dbReference>
<sequence length="80" mass="8996">MTLCNLVLETHLAHYTAPLILINKSDRQPLRNLSGWTGQPNKSSDWPVQAVLRHGCPTRAWTSQLNKLSDENFSGRPVQS</sequence>
<name>E3K340_PUCGT</name>
<dbReference type="EMBL" id="DS178271">
    <property type="protein sequence ID" value="EFP78897.2"/>
    <property type="molecule type" value="Genomic_DNA"/>
</dbReference>
<gene>
    <name evidence="1" type="ORF">PGTG_04853</name>
</gene>
<proteinExistence type="predicted"/>
<dbReference type="InParanoid" id="E3K340"/>
<organism evidence="1 2">
    <name type="scientific">Puccinia graminis f. sp. tritici (strain CRL 75-36-700-3 / race SCCL)</name>
    <name type="common">Black stem rust fungus</name>
    <dbReference type="NCBI Taxonomy" id="418459"/>
    <lineage>
        <taxon>Eukaryota</taxon>
        <taxon>Fungi</taxon>
        <taxon>Dikarya</taxon>
        <taxon>Basidiomycota</taxon>
        <taxon>Pucciniomycotina</taxon>
        <taxon>Pucciniomycetes</taxon>
        <taxon>Pucciniales</taxon>
        <taxon>Pucciniaceae</taxon>
        <taxon>Puccinia</taxon>
    </lineage>
</organism>
<protein>
    <submittedName>
        <fullName evidence="1">Uncharacterized protein</fullName>
    </submittedName>
</protein>
<dbReference type="HOGENOM" id="CLU_2590902_0_0_1"/>